<reference evidence="3" key="1">
    <citation type="journal article" date="2021" name="Nat. Microbiol.">
        <title>Cell division in the archaeon Haloferax volcanii relies on two FtsZ proteins with distinct functions in division ring assembly and constriction.</title>
        <authorList>
            <person name="Liao Y."/>
            <person name="Ithurbide S."/>
            <person name="Evenhuis C."/>
            <person name="Loewe J."/>
            <person name="Duggin I.G."/>
        </authorList>
    </citation>
    <scope>NUCLEOTIDE SEQUENCE</scope>
    <source>
        <strain evidence="1">H98</strain>
        <strain evidence="4">ID112 - delta_ftsZ1_delta_ftsZ2</strain>
        <strain evidence="2">ID76 - delta_ftsZ1</strain>
        <strain evidence="3">ID77 - delta_ftsZ2</strain>
    </source>
</reference>
<organism evidence="3 5">
    <name type="scientific">Haloferax volcanii</name>
    <name type="common">Halobacterium volcanii</name>
    <dbReference type="NCBI Taxonomy" id="2246"/>
    <lineage>
        <taxon>Archaea</taxon>
        <taxon>Methanobacteriati</taxon>
        <taxon>Methanobacteriota</taxon>
        <taxon>Stenosarchaea group</taxon>
        <taxon>Halobacteria</taxon>
        <taxon>Halobacteriales</taxon>
        <taxon>Haloferacaceae</taxon>
        <taxon>Haloferax</taxon>
    </lineage>
</organism>
<dbReference type="RefSeq" id="WP_049941486.1">
    <property type="nucleotide sequence ID" value="NZ_JAERQU010000061.1"/>
</dbReference>
<dbReference type="Proteomes" id="UP000678484">
    <property type="component" value="Unassembled WGS sequence"/>
</dbReference>
<gene>
    <name evidence="1" type="ORF">JK351_19715</name>
    <name evidence="4" type="ORF">JK352_19710</name>
    <name evidence="3" type="ORF">JK353_19695</name>
    <name evidence="2" type="ORF">JK354_19695</name>
</gene>
<sequence>MASDPFGRAVRDYYLGELEEPLIDRDGDETREHSIEEWYFGEYQRDEWFESWLEGPLLDMGAGAGRDTLYFQEQFETIAIEVSEHLVETMQDRGVDDARLADMFSLREHFGRNRFQSAFALGTQAQLAGSMHGLRQFLDDLAFVTTEDATVILHGYAPELEVTKDIFAYREDPTPGLAYRIFHCEYDGEIGRTLLFQLFSIDRLREATVGTSWEVSEASYGHPESEGESNTWLAVLTKA</sequence>
<comment type="caution">
    <text evidence="3">The sequence shown here is derived from an EMBL/GenBank/DDBJ whole genome shotgun (WGS) entry which is preliminary data.</text>
</comment>
<dbReference type="GO" id="GO:0032259">
    <property type="term" value="P:methylation"/>
    <property type="evidence" value="ECO:0007669"/>
    <property type="project" value="UniProtKB-KW"/>
</dbReference>
<dbReference type="GO" id="GO:0008168">
    <property type="term" value="F:methyltransferase activity"/>
    <property type="evidence" value="ECO:0007669"/>
    <property type="project" value="UniProtKB-KW"/>
</dbReference>
<evidence type="ECO:0000313" key="2">
    <source>
        <dbReference type="EMBL" id="MBS8126362.1"/>
    </source>
</evidence>
<dbReference type="Proteomes" id="UP000679371">
    <property type="component" value="Unassembled WGS sequence"/>
</dbReference>
<accession>A0A8T5CWD3</accession>
<dbReference type="EMBL" id="JAERQU010000061">
    <property type="protein sequence ID" value="MBS8121354.1"/>
    <property type="molecule type" value="Genomic_DNA"/>
</dbReference>
<evidence type="ECO:0000313" key="5">
    <source>
        <dbReference type="Proteomes" id="UP000678484"/>
    </source>
</evidence>
<keyword evidence="3" id="KW-0808">Transferase</keyword>
<name>A0A8T5CWD3_HALVO</name>
<dbReference type="Gene3D" id="3.40.50.150">
    <property type="entry name" value="Vaccinia Virus protein VP39"/>
    <property type="match status" value="1"/>
</dbReference>
<dbReference type="Proteomes" id="UP000676028">
    <property type="component" value="Unassembled WGS sequence"/>
</dbReference>
<dbReference type="EMBL" id="JAERQV010000061">
    <property type="protein sequence ID" value="MBS8126362.1"/>
    <property type="molecule type" value="Genomic_DNA"/>
</dbReference>
<dbReference type="EMBL" id="JAERQX010000062">
    <property type="protein sequence ID" value="MBS8134099.1"/>
    <property type="molecule type" value="Genomic_DNA"/>
</dbReference>
<protein>
    <submittedName>
        <fullName evidence="3">Class I SAM-dependent methyltransferase</fullName>
    </submittedName>
</protein>
<dbReference type="InterPro" id="IPR029063">
    <property type="entry name" value="SAM-dependent_MTases_sf"/>
</dbReference>
<dbReference type="AlphaFoldDB" id="A0A8T5CWD3"/>
<evidence type="ECO:0000313" key="1">
    <source>
        <dbReference type="EMBL" id="MBS8121354.1"/>
    </source>
</evidence>
<dbReference type="SUPFAM" id="SSF53335">
    <property type="entry name" value="S-adenosyl-L-methionine-dependent methyltransferases"/>
    <property type="match status" value="1"/>
</dbReference>
<evidence type="ECO:0000313" key="3">
    <source>
        <dbReference type="EMBL" id="MBS8130230.1"/>
    </source>
</evidence>
<keyword evidence="3" id="KW-0489">Methyltransferase</keyword>
<evidence type="ECO:0000313" key="4">
    <source>
        <dbReference type="EMBL" id="MBS8134099.1"/>
    </source>
</evidence>
<dbReference type="GeneID" id="8923644"/>
<dbReference type="Proteomes" id="UP000679789">
    <property type="component" value="Unassembled WGS sequence"/>
</dbReference>
<dbReference type="EMBL" id="JAERQW010000062">
    <property type="protein sequence ID" value="MBS8130230.1"/>
    <property type="molecule type" value="Genomic_DNA"/>
</dbReference>
<proteinExistence type="predicted"/>